<evidence type="ECO:0000313" key="3">
    <source>
        <dbReference type="Proteomes" id="UP000186308"/>
    </source>
</evidence>
<feature type="region of interest" description="Disordered" evidence="1">
    <location>
        <begin position="154"/>
        <end position="207"/>
    </location>
</feature>
<organism evidence="2 3">
    <name type="scientific">Acidiphilium rubrum</name>
    <dbReference type="NCBI Taxonomy" id="526"/>
    <lineage>
        <taxon>Bacteria</taxon>
        <taxon>Pseudomonadati</taxon>
        <taxon>Pseudomonadota</taxon>
        <taxon>Alphaproteobacteria</taxon>
        <taxon>Acetobacterales</taxon>
        <taxon>Acidocellaceae</taxon>
        <taxon>Acidiphilium</taxon>
    </lineage>
</organism>
<name>A0A8G2FF57_ACIRU</name>
<dbReference type="EMBL" id="FTNE01000048">
    <property type="protein sequence ID" value="SIR53365.1"/>
    <property type="molecule type" value="Genomic_DNA"/>
</dbReference>
<protein>
    <submittedName>
        <fullName evidence="2">Helix-turn-helix domain-containing protein</fullName>
    </submittedName>
</protein>
<dbReference type="Proteomes" id="UP000186308">
    <property type="component" value="Unassembled WGS sequence"/>
</dbReference>
<evidence type="ECO:0000256" key="1">
    <source>
        <dbReference type="SAM" id="MobiDB-lite"/>
    </source>
</evidence>
<reference evidence="2 3" key="1">
    <citation type="submission" date="2017-01" db="EMBL/GenBank/DDBJ databases">
        <authorList>
            <person name="Varghese N."/>
            <person name="Submissions S."/>
        </authorList>
    </citation>
    <scope>NUCLEOTIDE SEQUENCE [LARGE SCALE GENOMIC DNA]</scope>
    <source>
        <strain evidence="2 3">ATCC 35905</strain>
    </source>
</reference>
<dbReference type="OrthoDB" id="7347280at2"/>
<dbReference type="Pfam" id="PF13730">
    <property type="entry name" value="HTH_36"/>
    <property type="match status" value="1"/>
</dbReference>
<dbReference type="AlphaFoldDB" id="A0A8G2FF57"/>
<proteinExistence type="predicted"/>
<evidence type="ECO:0000313" key="2">
    <source>
        <dbReference type="EMBL" id="SIR53365.1"/>
    </source>
</evidence>
<accession>A0A8G2FF57</accession>
<keyword evidence="3" id="KW-1185">Reference proteome</keyword>
<sequence length="225" mass="25305">MDLIGILPNRYSRRREKVFGKGRCQPLDRNAKARITVYARAWSARHKRPGQHRGPLTRAYLEVLAALLWGFHNSRDGRCFPSYEAIAERAQCCRDTVYEAIKALEAAGIMTWVNRLVRVQFREKDLFGNLVPRTRLIRTSNAYVFRDPLSCASHPNPVDRGRGGGQKTTDSVAVSSKSENPPGTQNQDFYNLSTEPNGCETPPSEGLGRALKRLQTAMRMETAIA</sequence>
<feature type="compositionally biased region" description="Polar residues" evidence="1">
    <location>
        <begin position="167"/>
        <end position="196"/>
    </location>
</feature>
<gene>
    <name evidence="2" type="ORF">SAMN05421828_14810</name>
</gene>
<dbReference type="Gene3D" id="1.10.10.10">
    <property type="entry name" value="Winged helix-like DNA-binding domain superfamily/Winged helix DNA-binding domain"/>
    <property type="match status" value="1"/>
</dbReference>
<dbReference type="RefSeq" id="WP_029314323.1">
    <property type="nucleotide sequence ID" value="NZ_FTNE01000048.1"/>
</dbReference>
<comment type="caution">
    <text evidence="2">The sequence shown here is derived from an EMBL/GenBank/DDBJ whole genome shotgun (WGS) entry which is preliminary data.</text>
</comment>
<dbReference type="InterPro" id="IPR036388">
    <property type="entry name" value="WH-like_DNA-bd_sf"/>
</dbReference>